<reference evidence="1" key="1">
    <citation type="journal article" date="2020" name="mSystems">
        <title>Genome- and Community-Level Interaction Insights into Carbon Utilization and Element Cycling Functions of Hydrothermarchaeota in Hydrothermal Sediment.</title>
        <authorList>
            <person name="Zhou Z."/>
            <person name="Liu Y."/>
            <person name="Xu W."/>
            <person name="Pan J."/>
            <person name="Luo Z.H."/>
            <person name="Li M."/>
        </authorList>
    </citation>
    <scope>NUCLEOTIDE SEQUENCE [LARGE SCALE GENOMIC DNA]</scope>
    <source>
        <strain evidence="1">SpSt-222</strain>
    </source>
</reference>
<dbReference type="EMBL" id="DSJL01000009">
    <property type="protein sequence ID" value="HEF64742.1"/>
    <property type="molecule type" value="Genomic_DNA"/>
</dbReference>
<comment type="caution">
    <text evidence="1">The sequence shown here is derived from an EMBL/GenBank/DDBJ whole genome shotgun (WGS) entry which is preliminary data.</text>
</comment>
<organism evidence="1">
    <name type="scientific">Thermomicrobium roseum</name>
    <dbReference type="NCBI Taxonomy" id="500"/>
    <lineage>
        <taxon>Bacteria</taxon>
        <taxon>Pseudomonadati</taxon>
        <taxon>Thermomicrobiota</taxon>
        <taxon>Thermomicrobia</taxon>
        <taxon>Thermomicrobiales</taxon>
        <taxon>Thermomicrobiaceae</taxon>
        <taxon>Thermomicrobium</taxon>
    </lineage>
</organism>
<protein>
    <submittedName>
        <fullName evidence="1">Uncharacterized protein</fullName>
    </submittedName>
</protein>
<sequence>MRDHTGRYRTRYEDTLRALGHYLDQHRFTRIAVIETPEGFLVKGYVAAPGRDEESLSLAPETLLFTDADLIQLLEEAYRRRGTGGSSAPKP</sequence>
<dbReference type="AlphaFoldDB" id="A0A7C2AS55"/>
<gene>
    <name evidence="1" type="ORF">ENP47_03955</name>
</gene>
<proteinExistence type="predicted"/>
<accession>A0A7C2AS55</accession>
<name>A0A7C2AS55_THERO</name>
<evidence type="ECO:0000313" key="1">
    <source>
        <dbReference type="EMBL" id="HEF64742.1"/>
    </source>
</evidence>